<keyword evidence="2" id="KW-1185">Reference proteome</keyword>
<protein>
    <submittedName>
        <fullName evidence="1">Uncharacterized protein</fullName>
    </submittedName>
</protein>
<gene>
    <name evidence="1" type="ORF">BO79DRAFT_4953</name>
</gene>
<reference evidence="1" key="1">
    <citation type="submission" date="2018-02" db="EMBL/GenBank/DDBJ databases">
        <title>The genomes of Aspergillus section Nigri reveals drivers in fungal speciation.</title>
        <authorList>
            <consortium name="DOE Joint Genome Institute"/>
            <person name="Vesth T.C."/>
            <person name="Nybo J."/>
            <person name="Theobald S."/>
            <person name="Brandl J."/>
            <person name="Frisvad J.C."/>
            <person name="Nielsen K.F."/>
            <person name="Lyhne E.K."/>
            <person name="Kogle M.E."/>
            <person name="Kuo A."/>
            <person name="Riley R."/>
            <person name="Clum A."/>
            <person name="Nolan M."/>
            <person name="Lipzen A."/>
            <person name="Salamov A."/>
            <person name="Henrissat B."/>
            <person name="Wiebenga A."/>
            <person name="De vries R.P."/>
            <person name="Grigoriev I.V."/>
            <person name="Mortensen U.H."/>
            <person name="Andersen M.R."/>
            <person name="Baker S.E."/>
        </authorList>
    </citation>
    <scope>NUCLEOTIDE SEQUENCE</scope>
    <source>
        <strain evidence="1">CBS 115574</strain>
    </source>
</reference>
<proteinExistence type="predicted"/>
<sequence length="163" mass="17810">MTSCPSDGWKQASRAYIKHSWLTESSNAYVKQPRISAASKVDNRGLAIEDLSLAMHRSEHQQQQWSNSGAFCTANSRTSSNHKDVNHTKWLELGFRLCATLQCRKIYPKEISVVISPASARAFSVLSSISMPYPPVRCADSIRSTCGVLGPALAAKVIQSPSG</sequence>
<accession>A0ACD1IWR9</accession>
<evidence type="ECO:0000313" key="1">
    <source>
        <dbReference type="EMBL" id="RAK94717.1"/>
    </source>
</evidence>
<dbReference type="Proteomes" id="UP000249748">
    <property type="component" value="Unassembled WGS sequence"/>
</dbReference>
<name>A0ACD1IWR9_9EURO</name>
<dbReference type="EMBL" id="KZ824535">
    <property type="protein sequence ID" value="RAK94717.1"/>
    <property type="molecule type" value="Genomic_DNA"/>
</dbReference>
<evidence type="ECO:0000313" key="2">
    <source>
        <dbReference type="Proteomes" id="UP000249748"/>
    </source>
</evidence>
<organism evidence="1 2">
    <name type="scientific">Aspergillus costaricaensis CBS 115574</name>
    <dbReference type="NCBI Taxonomy" id="1448317"/>
    <lineage>
        <taxon>Eukaryota</taxon>
        <taxon>Fungi</taxon>
        <taxon>Dikarya</taxon>
        <taxon>Ascomycota</taxon>
        <taxon>Pezizomycotina</taxon>
        <taxon>Eurotiomycetes</taxon>
        <taxon>Eurotiomycetidae</taxon>
        <taxon>Eurotiales</taxon>
        <taxon>Aspergillaceae</taxon>
        <taxon>Aspergillus</taxon>
        <taxon>Aspergillus subgen. Circumdati</taxon>
    </lineage>
</organism>